<dbReference type="EMBL" id="KV425943">
    <property type="protein sequence ID" value="KZV96386.1"/>
    <property type="molecule type" value="Genomic_DNA"/>
</dbReference>
<gene>
    <name evidence="4" type="ORF">EXIGLDRAFT_747644</name>
</gene>
<dbReference type="OrthoDB" id="1149618at2759"/>
<accession>A0A165KIJ1</accession>
<dbReference type="Proteomes" id="UP000077266">
    <property type="component" value="Unassembled WGS sequence"/>
</dbReference>
<proteinExistence type="predicted"/>
<evidence type="ECO:0000259" key="2">
    <source>
        <dbReference type="Pfam" id="PF11443"/>
    </source>
</evidence>
<feature type="domain" description="DUF2828" evidence="2">
    <location>
        <begin position="81"/>
        <end position="524"/>
    </location>
</feature>
<feature type="region of interest" description="Disordered" evidence="1">
    <location>
        <begin position="234"/>
        <end position="293"/>
    </location>
</feature>
<feature type="compositionally biased region" description="Basic and acidic residues" evidence="1">
    <location>
        <begin position="279"/>
        <end position="293"/>
    </location>
</feature>
<feature type="compositionally biased region" description="Basic and acidic residues" evidence="1">
    <location>
        <begin position="258"/>
        <end position="267"/>
    </location>
</feature>
<evidence type="ECO:0000313" key="4">
    <source>
        <dbReference type="EMBL" id="KZV96386.1"/>
    </source>
</evidence>
<dbReference type="Gene3D" id="3.40.50.410">
    <property type="entry name" value="von Willebrand factor, type A domain"/>
    <property type="match status" value="1"/>
</dbReference>
<dbReference type="InParanoid" id="A0A165KIJ1"/>
<feature type="compositionally biased region" description="Basic residues" evidence="1">
    <location>
        <begin position="248"/>
        <end position="257"/>
    </location>
</feature>
<dbReference type="InterPro" id="IPR011205">
    <property type="entry name" value="UCP015417_vWA"/>
</dbReference>
<dbReference type="PANTHER" id="PTHR31373:SF27">
    <property type="entry name" value="TROVE DOMAIN-CONTAINING PROTEIN"/>
    <property type="match status" value="1"/>
</dbReference>
<dbReference type="InterPro" id="IPR036465">
    <property type="entry name" value="vWFA_dom_sf"/>
</dbReference>
<evidence type="ECO:0000313" key="5">
    <source>
        <dbReference type="Proteomes" id="UP000077266"/>
    </source>
</evidence>
<dbReference type="InterPro" id="IPR058580">
    <property type="entry name" value="DUF2828"/>
</dbReference>
<protein>
    <submittedName>
        <fullName evidence="4">Uncharacterized protein</fullName>
    </submittedName>
</protein>
<dbReference type="PIRSF" id="PIRSF015417">
    <property type="entry name" value="T31B5_30_vWA"/>
    <property type="match status" value="1"/>
</dbReference>
<feature type="region of interest" description="Disordered" evidence="1">
    <location>
        <begin position="1"/>
        <end position="28"/>
    </location>
</feature>
<feature type="compositionally biased region" description="Basic and acidic residues" evidence="1">
    <location>
        <begin position="234"/>
        <end position="247"/>
    </location>
</feature>
<reference evidence="4 5" key="1">
    <citation type="journal article" date="2016" name="Mol. Biol. Evol.">
        <title>Comparative Genomics of Early-Diverging Mushroom-Forming Fungi Provides Insights into the Origins of Lignocellulose Decay Capabilities.</title>
        <authorList>
            <person name="Nagy L.G."/>
            <person name="Riley R."/>
            <person name="Tritt A."/>
            <person name="Adam C."/>
            <person name="Daum C."/>
            <person name="Floudas D."/>
            <person name="Sun H."/>
            <person name="Yadav J.S."/>
            <person name="Pangilinan J."/>
            <person name="Larsson K.H."/>
            <person name="Matsuura K."/>
            <person name="Barry K."/>
            <person name="Labutti K."/>
            <person name="Kuo R."/>
            <person name="Ohm R.A."/>
            <person name="Bhattacharya S.S."/>
            <person name="Shirouzu T."/>
            <person name="Yoshinaga Y."/>
            <person name="Martin F.M."/>
            <person name="Grigoriev I.V."/>
            <person name="Hibbett D.S."/>
        </authorList>
    </citation>
    <scope>NUCLEOTIDE SEQUENCE [LARGE SCALE GENOMIC DNA]</scope>
    <source>
        <strain evidence="4 5">HHB12029</strain>
    </source>
</reference>
<name>A0A165KIJ1_EXIGL</name>
<dbReference type="InterPro" id="IPR056690">
    <property type="entry name" value="DUF7788"/>
</dbReference>
<dbReference type="PANTHER" id="PTHR31373">
    <property type="entry name" value="OS06G0652100 PROTEIN"/>
    <property type="match status" value="1"/>
</dbReference>
<dbReference type="AlphaFoldDB" id="A0A165KIJ1"/>
<dbReference type="Pfam" id="PF25043">
    <property type="entry name" value="DUF7788"/>
    <property type="match status" value="1"/>
</dbReference>
<keyword evidence="5" id="KW-1185">Reference proteome</keyword>
<feature type="compositionally biased region" description="Low complexity" evidence="1">
    <location>
        <begin position="8"/>
        <end position="28"/>
    </location>
</feature>
<sequence length="793" mass="88194">MSTPLNPFLPSTTFSSGSSPSASKRPVSLPALPELHDAAFLDKLLPAESAAPKLSTSAESSDVPSNPFMDALKDAANIVTTANGAVAFGSSGSACLDVFSGLNAQTEHSQYEALLGKSWAEDPLATLRLIWHLRSIHDGHGEREPFYRAFAWLYQNHPRTAIGNLEALVAPLIQRELKKKKKAKEQAVDDEWTLMDEDDEVDKRPDVQSLTHGYFKDLLNILVLATQGELKTTSEFHALHTPREKGQQRKPRNSRRTARGDRDKGDAGAHVSSEARIQVGKDHNDAASKSARDARDLLHRERSKYLDGILETDLTYRALYIAVARIFAQYLAADIATLRRIADDKTGVEERVHLSFTLSLAGKWAPSINNSHDRICNISTAVAELLYVGGHFPTSEPPLSQPVTQDEAHRIRGMYTRWVLSPLRRFLQIPEVLMSAKRWTTIRYQRVPSTCMSNNADLFNKHDAQRFSQYLLEVAQGTKKISGATLLPHELLLEAAGPLVEHQRKVVEAQWNTMVESVRDAGVLENCLAVCDVSGSMGNFVTYRSAPPKSIKEAKRMRKHVGTTSYIPPIAPALALSLVLAQTAREPWRNSFITFSSTPEIIQLDPTAGLVEQAYKMNQSSWGMTTSYSSVFLKLLLPMAVRHQLKREDMIKRLFVFSDMEFDDSRSRSDSSWATEHELIKAKFDEAGYDMPEIVYWNLQGSNVPRPVRKDEPGTALVTGFSPNMLKLFMAGQDIVPVDEEEAVTVEPEEDDGDAGDAMVVDRKVAAQKPMDPMSVMKRALDKASFATLKIED</sequence>
<feature type="domain" description="DUF7788" evidence="3">
    <location>
        <begin position="526"/>
        <end position="780"/>
    </location>
</feature>
<evidence type="ECO:0000259" key="3">
    <source>
        <dbReference type="Pfam" id="PF25043"/>
    </source>
</evidence>
<organism evidence="4 5">
    <name type="scientific">Exidia glandulosa HHB12029</name>
    <dbReference type="NCBI Taxonomy" id="1314781"/>
    <lineage>
        <taxon>Eukaryota</taxon>
        <taxon>Fungi</taxon>
        <taxon>Dikarya</taxon>
        <taxon>Basidiomycota</taxon>
        <taxon>Agaricomycotina</taxon>
        <taxon>Agaricomycetes</taxon>
        <taxon>Auriculariales</taxon>
        <taxon>Exidiaceae</taxon>
        <taxon>Exidia</taxon>
    </lineage>
</organism>
<dbReference type="Pfam" id="PF11443">
    <property type="entry name" value="DUF2828"/>
    <property type="match status" value="1"/>
</dbReference>
<evidence type="ECO:0000256" key="1">
    <source>
        <dbReference type="SAM" id="MobiDB-lite"/>
    </source>
</evidence>